<dbReference type="Pfam" id="PF07040">
    <property type="entry name" value="DUF1326"/>
    <property type="match status" value="1"/>
</dbReference>
<dbReference type="AlphaFoldDB" id="A0A381QI06"/>
<name>A0A381QI06_9ZZZZ</name>
<sequence>MATTTKWKINGTYFESCDCDIACPCVFLQSPSTDDGACNVVIAWNIESGDFGGTKLDGLSVALAVHSPKIMTDGNWKAAVYLDENADSAQQEALGQIFSGQGGGHFEVLSGFIGEILGVATASIDYRSDGKKRGVTIGSIAEIEIEAIPGVDGEDVTIAGNPLGVVPGVPLHIAQSSVSKFSDHGLTWDNAGNNGFFSAFSYEN</sequence>
<dbReference type="EMBL" id="UINC01001311">
    <property type="protein sequence ID" value="SUZ77283.1"/>
    <property type="molecule type" value="Genomic_DNA"/>
</dbReference>
<accession>A0A381QI06</accession>
<evidence type="ECO:0000313" key="1">
    <source>
        <dbReference type="EMBL" id="SUZ77283.1"/>
    </source>
</evidence>
<evidence type="ECO:0008006" key="2">
    <source>
        <dbReference type="Google" id="ProtNLM"/>
    </source>
</evidence>
<protein>
    <recommendedName>
        <fullName evidence="2">DUF1326 domain-containing protein</fullName>
    </recommendedName>
</protein>
<proteinExistence type="predicted"/>
<gene>
    <name evidence="1" type="ORF">METZ01_LOCUS30137</name>
</gene>
<dbReference type="InterPro" id="IPR009758">
    <property type="entry name" value="DUF1326"/>
</dbReference>
<reference evidence="1" key="1">
    <citation type="submission" date="2018-05" db="EMBL/GenBank/DDBJ databases">
        <authorList>
            <person name="Lanie J.A."/>
            <person name="Ng W.-L."/>
            <person name="Kazmierczak K.M."/>
            <person name="Andrzejewski T.M."/>
            <person name="Davidsen T.M."/>
            <person name="Wayne K.J."/>
            <person name="Tettelin H."/>
            <person name="Glass J.I."/>
            <person name="Rusch D."/>
            <person name="Podicherti R."/>
            <person name="Tsui H.-C.T."/>
            <person name="Winkler M.E."/>
        </authorList>
    </citation>
    <scope>NUCLEOTIDE SEQUENCE</scope>
</reference>
<organism evidence="1">
    <name type="scientific">marine metagenome</name>
    <dbReference type="NCBI Taxonomy" id="408172"/>
    <lineage>
        <taxon>unclassified sequences</taxon>
        <taxon>metagenomes</taxon>
        <taxon>ecological metagenomes</taxon>
    </lineage>
</organism>